<gene>
    <name evidence="1" type="ORF">HXM91_08835</name>
</gene>
<dbReference type="InterPro" id="IPR011856">
    <property type="entry name" value="tRNA_endonuc-like_dom_sf"/>
</dbReference>
<comment type="caution">
    <text evidence="1">The sequence shown here is derived from an EMBL/GenBank/DDBJ whole genome shotgun (WGS) entry which is preliminary data.</text>
</comment>
<evidence type="ECO:0000313" key="1">
    <source>
        <dbReference type="EMBL" id="MBF1305931.1"/>
    </source>
</evidence>
<reference evidence="1" key="1">
    <citation type="submission" date="2020-04" db="EMBL/GenBank/DDBJ databases">
        <title>Deep metagenomics examines the oral microbiome during advanced dental caries in children, revealing novel taxa and co-occurrences with host molecules.</title>
        <authorList>
            <person name="Baker J.L."/>
            <person name="Morton J.T."/>
            <person name="Dinis M."/>
            <person name="Alvarez R."/>
            <person name="Tran N.C."/>
            <person name="Knight R."/>
            <person name="Edlund A."/>
        </authorList>
    </citation>
    <scope>NUCLEOTIDE SEQUENCE</scope>
    <source>
        <strain evidence="1">JCVI_48_bin.5</strain>
    </source>
</reference>
<protein>
    <recommendedName>
        <fullName evidence="3">DUF1887 family protein</fullName>
    </recommendedName>
</protein>
<accession>A0A930H2M6</accession>
<dbReference type="Proteomes" id="UP000780721">
    <property type="component" value="Unassembled WGS sequence"/>
</dbReference>
<organism evidence="1 2">
    <name type="scientific">Oribacterium sinus</name>
    <dbReference type="NCBI Taxonomy" id="237576"/>
    <lineage>
        <taxon>Bacteria</taxon>
        <taxon>Bacillati</taxon>
        <taxon>Bacillota</taxon>
        <taxon>Clostridia</taxon>
        <taxon>Lachnospirales</taxon>
        <taxon>Lachnospiraceae</taxon>
        <taxon>Oribacterium</taxon>
    </lineage>
</organism>
<dbReference type="SUPFAM" id="SSF52980">
    <property type="entry name" value="Restriction endonuclease-like"/>
    <property type="match status" value="1"/>
</dbReference>
<dbReference type="EMBL" id="JABZRB010000319">
    <property type="protein sequence ID" value="MBF1305931.1"/>
    <property type="molecule type" value="Genomic_DNA"/>
</dbReference>
<dbReference type="GO" id="GO:0003676">
    <property type="term" value="F:nucleic acid binding"/>
    <property type="evidence" value="ECO:0007669"/>
    <property type="project" value="InterPro"/>
</dbReference>
<proteinExistence type="predicted"/>
<dbReference type="InterPro" id="IPR011335">
    <property type="entry name" value="Restrct_endonuc-II-like"/>
</dbReference>
<name>A0A930H2M6_9FIRM</name>
<dbReference type="Gene3D" id="3.40.1350.10">
    <property type="match status" value="1"/>
</dbReference>
<sequence length="423" mass="48861">MVVVFEFLSREPIENVITAMNFQVDRLVFFGNHEDIISQKEKTENFLRKYCAVESIVFLPLSRSNLQSVLETMRKEIELELSKKAKLFFDITGGESLMLVAFGMLSREYETPMHMYDIFKGKLYELNAESLHCNEAKEEHFNRDKQNDEGNAYEPNLEFLNDKQHKGISGIATKRPVPMTLDKLIEMHGGVINYKLQKDIKDVPDEESREDILKIWKVMKLHSEHWNPFSEFLRENMNPDDEGRVYRKESTVLKALADSYNKLKSAHKFYQIMEDLARAGAILDLKHSEGKYQFRFKNKAIKGYLWDGGSILELYSYLQEKGHSDECRVGVHLDWDGVLEGPSGIDVLNEIDVLSLQGYIPSFISCKSGKLSPQQCLHALYELDTVANRFGGKYAKKRLVVTSEINEVYQERALEMGIELKVE</sequence>
<evidence type="ECO:0000313" key="2">
    <source>
        <dbReference type="Proteomes" id="UP000780721"/>
    </source>
</evidence>
<dbReference type="AlphaFoldDB" id="A0A930H2M6"/>
<dbReference type="Gene3D" id="3.40.50.10770">
    <property type="entry name" value="Hypothetical protein VC1899 like domain (Restriction endonuclease-like)"/>
    <property type="match status" value="1"/>
</dbReference>
<evidence type="ECO:0008006" key="3">
    <source>
        <dbReference type="Google" id="ProtNLM"/>
    </source>
</evidence>